<dbReference type="Proteomes" id="UP000277811">
    <property type="component" value="Unassembled WGS sequence"/>
</dbReference>
<feature type="coiled-coil region" evidence="13">
    <location>
        <begin position="44"/>
        <end position="71"/>
    </location>
</feature>
<dbReference type="GO" id="GO:0051082">
    <property type="term" value="F:unfolded protein binding"/>
    <property type="evidence" value="ECO:0007669"/>
    <property type="project" value="TreeGrafter"/>
</dbReference>
<dbReference type="GO" id="GO:0005737">
    <property type="term" value="C:cytoplasm"/>
    <property type="evidence" value="ECO:0007669"/>
    <property type="project" value="UniProtKB-SubCell"/>
</dbReference>
<dbReference type="PRINTS" id="PR00773">
    <property type="entry name" value="GRPEPROTEIN"/>
</dbReference>
<proteinExistence type="inferred from homology"/>
<protein>
    <recommendedName>
        <fullName evidence="8 10">Protein GrpE</fullName>
    </recommendedName>
    <alternativeName>
        <fullName evidence="9 10">HSP-70 cofactor</fullName>
    </alternativeName>
</protein>
<dbReference type="InterPro" id="IPR009012">
    <property type="entry name" value="GrpE_head"/>
</dbReference>
<evidence type="ECO:0000256" key="12">
    <source>
        <dbReference type="RuleBase" id="RU004478"/>
    </source>
</evidence>
<dbReference type="Pfam" id="PF01025">
    <property type="entry name" value="GrpE"/>
    <property type="match status" value="1"/>
</dbReference>
<evidence type="ECO:0000256" key="7">
    <source>
        <dbReference type="ARBA" id="ARBA00053401"/>
    </source>
</evidence>
<evidence type="ECO:0000256" key="9">
    <source>
        <dbReference type="ARBA" id="ARBA00076414"/>
    </source>
</evidence>
<dbReference type="GO" id="GO:0000774">
    <property type="term" value="F:adenyl-nucleotide exchange factor activity"/>
    <property type="evidence" value="ECO:0007669"/>
    <property type="project" value="InterPro"/>
</dbReference>
<dbReference type="EMBL" id="UPPP01000061">
    <property type="protein sequence ID" value="VBB06099.1"/>
    <property type="molecule type" value="Genomic_DNA"/>
</dbReference>
<dbReference type="AlphaFoldDB" id="A0A498R4M7"/>
<comment type="similarity">
    <text evidence="2 10 12">Belongs to the GrpE family.</text>
</comment>
<keyword evidence="6 10" id="KW-0143">Chaperone</keyword>
<dbReference type="NCBIfam" id="NF010738">
    <property type="entry name" value="PRK14140.1"/>
    <property type="match status" value="1"/>
</dbReference>
<dbReference type="SUPFAM" id="SSF58014">
    <property type="entry name" value="Coiled-coil domain of nucleotide exchange factor GrpE"/>
    <property type="match status" value="1"/>
</dbReference>
<evidence type="ECO:0000256" key="5">
    <source>
        <dbReference type="ARBA" id="ARBA00023016"/>
    </source>
</evidence>
<comment type="subcellular location">
    <subcellularLocation>
        <location evidence="1 10">Cytoplasm</location>
    </subcellularLocation>
</comment>
<feature type="compositionally biased region" description="Basic and acidic residues" evidence="14">
    <location>
        <begin position="1"/>
        <end position="12"/>
    </location>
</feature>
<evidence type="ECO:0000256" key="2">
    <source>
        <dbReference type="ARBA" id="ARBA00009054"/>
    </source>
</evidence>
<feature type="region of interest" description="Disordered" evidence="14">
    <location>
        <begin position="1"/>
        <end position="32"/>
    </location>
</feature>
<evidence type="ECO:0000256" key="3">
    <source>
        <dbReference type="ARBA" id="ARBA00011738"/>
    </source>
</evidence>
<dbReference type="InterPro" id="IPR013805">
    <property type="entry name" value="GrpE_CC"/>
</dbReference>
<dbReference type="SUPFAM" id="SSF51064">
    <property type="entry name" value="Head domain of nucleotide exchange factor GrpE"/>
    <property type="match status" value="1"/>
</dbReference>
<organism evidence="15 16">
    <name type="scientific">Lucifera butyrica</name>
    <dbReference type="NCBI Taxonomy" id="1351585"/>
    <lineage>
        <taxon>Bacteria</taxon>
        <taxon>Bacillati</taxon>
        <taxon>Bacillota</taxon>
        <taxon>Negativicutes</taxon>
        <taxon>Veillonellales</taxon>
        <taxon>Veillonellaceae</taxon>
        <taxon>Lucifera</taxon>
    </lineage>
</organism>
<dbReference type="PANTHER" id="PTHR21237:SF23">
    <property type="entry name" value="GRPE PROTEIN HOMOLOG, MITOCHONDRIAL"/>
    <property type="match status" value="1"/>
</dbReference>
<keyword evidence="13" id="KW-0175">Coiled coil</keyword>
<sequence length="189" mass="21203">MNKMIEKTKEAVHNSACEAEDNSSAPKNTEVCSEGDSEKMAAMLAEKEQLLAQCNERVLRLQADFDNFRRRTRMEKEELSGIIAQGVICELLPVLDNFERALGSENQETSTLRTGVEMIYRQLIAALEKMDVKTIQATGEQFNPQMHEAVMRVENAAQPDGLIVEELQKGYCFKGKVIRASMVKVVCNS</sequence>
<reference evidence="15 16" key="1">
    <citation type="submission" date="2018-06" db="EMBL/GenBank/DDBJ databases">
        <authorList>
            <person name="Strepis N."/>
        </authorList>
    </citation>
    <scope>NUCLEOTIDE SEQUENCE [LARGE SCALE GENOMIC DNA]</scope>
    <source>
        <strain evidence="15">LUCI</strain>
    </source>
</reference>
<dbReference type="PANTHER" id="PTHR21237">
    <property type="entry name" value="GRPE PROTEIN"/>
    <property type="match status" value="1"/>
</dbReference>
<evidence type="ECO:0000256" key="4">
    <source>
        <dbReference type="ARBA" id="ARBA00022490"/>
    </source>
</evidence>
<dbReference type="PROSITE" id="PS01071">
    <property type="entry name" value="GRPE"/>
    <property type="match status" value="1"/>
</dbReference>
<gene>
    <name evidence="10" type="primary">grpE</name>
    <name evidence="15" type="ORF">LUCI_1314</name>
</gene>
<evidence type="ECO:0000256" key="10">
    <source>
        <dbReference type="HAMAP-Rule" id="MF_01151"/>
    </source>
</evidence>
<keyword evidence="5 10" id="KW-0346">Stress response</keyword>
<feature type="compositionally biased region" description="Polar residues" evidence="14">
    <location>
        <begin position="22"/>
        <end position="31"/>
    </location>
</feature>
<evidence type="ECO:0000256" key="13">
    <source>
        <dbReference type="SAM" id="Coils"/>
    </source>
</evidence>
<evidence type="ECO:0000313" key="16">
    <source>
        <dbReference type="Proteomes" id="UP000277811"/>
    </source>
</evidence>
<evidence type="ECO:0000256" key="8">
    <source>
        <dbReference type="ARBA" id="ARBA00072274"/>
    </source>
</evidence>
<dbReference type="HAMAP" id="MF_01151">
    <property type="entry name" value="GrpE"/>
    <property type="match status" value="1"/>
</dbReference>
<name>A0A498R4M7_9FIRM</name>
<comment type="subunit">
    <text evidence="3 10">Homodimer.</text>
</comment>
<evidence type="ECO:0000256" key="6">
    <source>
        <dbReference type="ARBA" id="ARBA00023186"/>
    </source>
</evidence>
<keyword evidence="4 10" id="KW-0963">Cytoplasm</keyword>
<dbReference type="Gene3D" id="2.30.22.10">
    <property type="entry name" value="Head domain of nucleotide exchange factor GrpE"/>
    <property type="match status" value="1"/>
</dbReference>
<accession>A0A498R4M7</accession>
<dbReference type="Gene3D" id="3.90.20.20">
    <property type="match status" value="1"/>
</dbReference>
<dbReference type="GO" id="GO:0042803">
    <property type="term" value="F:protein homodimerization activity"/>
    <property type="evidence" value="ECO:0007669"/>
    <property type="project" value="InterPro"/>
</dbReference>
<comment type="function">
    <text evidence="7 10 11">Participates actively in the response to hyperosmotic and heat shock by preventing the aggregation of stress-denatured proteins, in association with DnaK and GrpE. It is the nucleotide exchange factor for DnaK and may function as a thermosensor. Unfolded proteins bind initially to DnaJ; upon interaction with the DnaJ-bound protein, DnaK hydrolyzes its bound ATP, resulting in the formation of a stable complex. GrpE releases ADP from DnaK; ATP binding to DnaK triggers the release of the substrate protein, thus completing the reaction cycle. Several rounds of ATP-dependent interactions between DnaJ, DnaK and GrpE are required for fully efficient folding.</text>
</comment>
<dbReference type="FunFam" id="2.30.22.10:FF:000001">
    <property type="entry name" value="Protein GrpE"/>
    <property type="match status" value="1"/>
</dbReference>
<dbReference type="CDD" id="cd00446">
    <property type="entry name" value="GrpE"/>
    <property type="match status" value="1"/>
</dbReference>
<dbReference type="InterPro" id="IPR000740">
    <property type="entry name" value="GrpE"/>
</dbReference>
<dbReference type="GO" id="GO:0051087">
    <property type="term" value="F:protein-folding chaperone binding"/>
    <property type="evidence" value="ECO:0007669"/>
    <property type="project" value="InterPro"/>
</dbReference>
<evidence type="ECO:0000256" key="11">
    <source>
        <dbReference type="RuleBase" id="RU000639"/>
    </source>
</evidence>
<evidence type="ECO:0000256" key="1">
    <source>
        <dbReference type="ARBA" id="ARBA00004496"/>
    </source>
</evidence>
<dbReference type="GO" id="GO:0006457">
    <property type="term" value="P:protein folding"/>
    <property type="evidence" value="ECO:0007669"/>
    <property type="project" value="InterPro"/>
</dbReference>
<evidence type="ECO:0000313" key="15">
    <source>
        <dbReference type="EMBL" id="VBB06099.1"/>
    </source>
</evidence>
<evidence type="ECO:0000256" key="14">
    <source>
        <dbReference type="SAM" id="MobiDB-lite"/>
    </source>
</evidence>
<keyword evidence="16" id="KW-1185">Reference proteome</keyword>